<dbReference type="OrthoDB" id="248320at2759"/>
<feature type="compositionally biased region" description="Low complexity" evidence="5">
    <location>
        <begin position="919"/>
        <end position="946"/>
    </location>
</feature>
<evidence type="ECO:0000259" key="6">
    <source>
        <dbReference type="Pfam" id="PF16755"/>
    </source>
</evidence>
<feature type="compositionally biased region" description="Basic and acidic residues" evidence="5">
    <location>
        <begin position="1566"/>
        <end position="1579"/>
    </location>
</feature>
<evidence type="ECO:0000313" key="8">
    <source>
        <dbReference type="Proteomes" id="UP000199727"/>
    </source>
</evidence>
<evidence type="ECO:0000313" key="7">
    <source>
        <dbReference type="EMBL" id="OXG20082.1"/>
    </source>
</evidence>
<dbReference type="InterPro" id="IPR026054">
    <property type="entry name" value="Nucleoporin"/>
</dbReference>
<dbReference type="GO" id="GO:0008139">
    <property type="term" value="F:nuclear localization sequence binding"/>
    <property type="evidence" value="ECO:0007669"/>
    <property type="project" value="TreeGrafter"/>
</dbReference>
<feature type="compositionally biased region" description="Basic and acidic residues" evidence="5">
    <location>
        <begin position="1162"/>
        <end position="1179"/>
    </location>
</feature>
<dbReference type="GO" id="GO:0017056">
    <property type="term" value="F:structural constituent of nuclear pore"/>
    <property type="evidence" value="ECO:0007669"/>
    <property type="project" value="TreeGrafter"/>
</dbReference>
<proteinExistence type="predicted"/>
<feature type="compositionally biased region" description="Acidic residues" evidence="5">
    <location>
        <begin position="1373"/>
        <end position="1415"/>
    </location>
</feature>
<feature type="compositionally biased region" description="Polar residues" evidence="5">
    <location>
        <begin position="1506"/>
        <end position="1515"/>
    </location>
</feature>
<dbReference type="GO" id="GO:0006405">
    <property type="term" value="P:RNA export from nucleus"/>
    <property type="evidence" value="ECO:0007669"/>
    <property type="project" value="TreeGrafter"/>
</dbReference>
<feature type="compositionally biased region" description="Basic and acidic residues" evidence="5">
    <location>
        <begin position="1438"/>
        <end position="1447"/>
    </location>
</feature>
<feature type="region of interest" description="Disordered" evidence="5">
    <location>
        <begin position="1698"/>
        <end position="1728"/>
    </location>
</feature>
<protein>
    <submittedName>
        <fullName evidence="7">Nucleoporin family protein</fullName>
    </submittedName>
</protein>
<evidence type="ECO:0000256" key="1">
    <source>
        <dbReference type="ARBA" id="ARBA00004123"/>
    </source>
</evidence>
<feature type="compositionally biased region" description="Low complexity" evidence="5">
    <location>
        <begin position="668"/>
        <end position="684"/>
    </location>
</feature>
<keyword evidence="4" id="KW-0175">Coiled coil</keyword>
<dbReference type="PANTHER" id="PTHR23193:SF23">
    <property type="entry name" value="NUCLEAR PORE COMPLEX PROTEIN NUP153"/>
    <property type="match status" value="1"/>
</dbReference>
<feature type="compositionally biased region" description="Polar residues" evidence="5">
    <location>
        <begin position="1420"/>
        <end position="1433"/>
    </location>
</feature>
<comment type="caution">
    <text evidence="7">The sequence shown here is derived from an EMBL/GenBank/DDBJ whole genome shotgun (WGS) entry which is preliminary data.</text>
</comment>
<sequence>MFGNNAFGALAMDSSPSNAGPSNQVVEGDEVDVSWLKLIKRNQGVDVRVSENINLEGLPDECSLMAVVNTWGLVVVGGNTDVRIHRLADIHRLINEAPGGNKTLPESAPVQTISLPARPVWVKSAMKDEYLIVATANGAGVFVWKLRDAMAGNTSPLHSFTSNIPTTLLDVLPNPSADQLGRLVALVAKEGLVMADIEEGKLMPPVVGPFTCAGWSAKGKQIVVGKPDGQLTQYTPDGTPKSDIPSPPGLNSHASFVQWLENDVFLVTYVQNVESMDSDPIEQYVIHRQKPSFTFTKFYDPLNGMGYPSRSEAFRHFAGLGAWGAESKHLAFIISGAATDIAVMNGRPDKGGKWEVLFLDGSERGTMPVANPKMGRDNTSTLGLAFDFTSKDTVQQSTDGTLPDLAPLPRLLAYSQEGVIISFDVRNPDAGSYPGMITARDISSASAPAEDAMDTGGEPSPAPTSTPSAPKPASFGSASGSIAFGQSAFGTSKPGALGASAFGASSKPSTFGASPAFGQTSAPGTATGSSSPSAAFGQSAFGSSAKLSAFGTSAFGASGVSAFGQSSAPTGSTGSSNAASPASAFGAAKPAFGGFGQKSSQPTAFGQSGFGSSTAPSVFGQSSSPSAFGGKSAFGQPAFGQTNQPASPAPSAFGTSTTPSAFGQTGKPASAASPAFRASSPSAFGQSNKLASPAPSAFGTSTSTTPAFAGFGPKPAVGGSNFGFGQSAFGQKPEGEKKEGSTAFGRSTFGGDNGIGGSAFGTSAFGQKPVPSSSPAPSTEVSKPPALAGFGQPKAEAFKSSPSPAPTANAEKDDFGLGGFASALATSKPTSVPGLEESPPSSPVMGVGKKPAGLDDETPPNSPPAKPAAATPKSVATPGAPSSTTPSFFKPATAFGNTAPSFGFGQAAEKKIGATAFGSSFAPAAGTPGSATPSSGPSAFGAPAFGKPSAIGGSTTSSPAFGQPSKPTGSAFGFGQSSAPTAPVNVAATKPIGNISGGFGGFASASSKEPAKGFSAFASGGSSVFGDGQPAFGSKPASSSPFGNASSAASPFGSKAGSTFGTKPPPSDEKKVGEAKASDVPELILAKSAAPSFAEVVKEGTENEMKEEEVKGFDVPEPIAQKENAPSFAEITKESIEEKEEDKSEVPEPLTSKENAPSFAEVTKENAQEKDEDTKEHEIPPPISEVEGAPSFAHVASHAPECTTPTKEPVKTTVEAAQILTPRGSSTRSKTDPAGLKEDADTEKLSEKEKTEDAAKTEREQTEAEKEGPHEEKAVTKKHYEIPNQQQIEGEQSTSSTADAKAATPQAEPVIEEPPSVEPSPTESEAEVVEQGKEEAANGEDLGDEELYDEEEREEEKAHGEDGYDGEPHEQEHYDEEDEYDEDQYDGEEQYDEEEEQYDEEEEQYDEVDEYDEEGEQRNRSPSFSSDISPVNEQSEDSDGKIDHEDVERDEEGNAVSEKAESSAKKSPPAWFTKPASTPTPPADKEPTSSTPTSEGASFFSRLSFAPSTTEQPKSSLEPPKLPFPFKHAAKTSSPLSGPPLGQSTTPESSPAKPAATSAFGSLDQKPAEARKTDTDKTKTPVPPGGFSLFGQKPPGRDKPSAAAISLFGQKPAEAAEPAKQEPSIVAFGHFGQPKIEPIKPLASTEFTKPTGTAGSSVFGQKPAETGKSLFSTQPLAVPSTPSAITAPVAARTVPEENAPKLTGLGLGKPSAPSGPSSLSSIKPAANPQTPFFTPMAAGPATPSTPATPARAPALNKPKIADFSDVTAPTRPDVPERPAKAAAIEKGPMGTVAVKVIEQLDDEVQRLKDALAANAEYHQQLRTRNAGIVEFHALVNLVEQQGVIPFSQIFQIQRLIDELYPRLTKQRDSDAMAERKLADLRSKMSRMDMKIGQVEKLIKARRDSSFSETARLMDLDPEQAAYQAKLRKATQDAEGQIEQLENLLAGLKRRVERQEHRQNPSQPPLERIQRSVRNIDAAIRGRQQTIDELSRRVASLRVSPRKILLSQSVARGPINFEPTKEIIAEIEASMASTEAKKNRLEKIKVARLTKLSVPRGGEDGGTVKRGSFTHEFVANGPIIINEIPLPGKLSPPPSPATESLP</sequence>
<feature type="compositionally biased region" description="Polar residues" evidence="5">
    <location>
        <begin position="952"/>
        <end position="968"/>
    </location>
</feature>
<feature type="compositionally biased region" description="Polar residues" evidence="5">
    <location>
        <begin position="599"/>
        <end position="626"/>
    </location>
</feature>
<dbReference type="InterPro" id="IPR015943">
    <property type="entry name" value="WD40/YVTN_repeat-like_dom_sf"/>
</dbReference>
<evidence type="ECO:0000256" key="5">
    <source>
        <dbReference type="SAM" id="MobiDB-lite"/>
    </source>
</evidence>
<feature type="compositionally biased region" description="Low complexity" evidence="5">
    <location>
        <begin position="1203"/>
        <end position="1215"/>
    </location>
</feature>
<feature type="compositionally biased region" description="Basic and acidic residues" evidence="5">
    <location>
        <begin position="1355"/>
        <end position="1372"/>
    </location>
</feature>
<dbReference type="SUPFAM" id="SSF117289">
    <property type="entry name" value="Nucleoporin domain"/>
    <property type="match status" value="1"/>
</dbReference>
<feature type="compositionally biased region" description="Low complexity" evidence="5">
    <location>
        <begin position="1533"/>
        <end position="1542"/>
    </location>
</feature>
<feature type="compositionally biased region" description="Low complexity" evidence="5">
    <location>
        <begin position="520"/>
        <end position="535"/>
    </location>
</feature>
<evidence type="ECO:0000256" key="3">
    <source>
        <dbReference type="ARBA" id="ARBA00023242"/>
    </source>
</evidence>
<dbReference type="EMBL" id="AMKT01000049">
    <property type="protein sequence ID" value="OXG20082.1"/>
    <property type="molecule type" value="Genomic_DNA"/>
</dbReference>
<feature type="coiled-coil region" evidence="4">
    <location>
        <begin position="1923"/>
        <end position="1957"/>
    </location>
</feature>
<feature type="region of interest" description="Disordered" evidence="5">
    <location>
        <begin position="561"/>
        <end position="892"/>
    </location>
</feature>
<accession>A0A854QCH9</accession>
<dbReference type="Pfam" id="PF16755">
    <property type="entry name" value="Beta-prop_NUP159_NUP214"/>
    <property type="match status" value="1"/>
</dbReference>
<feature type="region of interest" description="Disordered" evidence="5">
    <location>
        <begin position="514"/>
        <end position="535"/>
    </location>
</feature>
<evidence type="ECO:0000256" key="2">
    <source>
        <dbReference type="ARBA" id="ARBA00022448"/>
    </source>
</evidence>
<feature type="region of interest" description="Disordered" evidence="5">
    <location>
        <begin position="919"/>
        <end position="980"/>
    </location>
</feature>
<feature type="compositionally biased region" description="Polar residues" evidence="5">
    <location>
        <begin position="1645"/>
        <end position="1659"/>
    </location>
</feature>
<reference evidence="7 8" key="1">
    <citation type="submission" date="2017-06" db="EMBL/GenBank/DDBJ databases">
        <title>Global population genomics of the pathogenic fungus Cryptococcus neoformans var. grubii.</title>
        <authorList>
            <person name="Cuomo C."/>
            <person name="Litvintseva A."/>
            <person name="Chen Y."/>
            <person name="Young S."/>
            <person name="Zeng Q."/>
            <person name="Chapman S."/>
            <person name="Gujja S."/>
            <person name="Saif S."/>
            <person name="Birren B."/>
        </authorList>
    </citation>
    <scope>NUCLEOTIDE SEQUENCE [LARGE SCALE GENOMIC DNA]</scope>
    <source>
        <strain evidence="7 8">Tu259-1</strain>
    </source>
</reference>
<keyword evidence="3" id="KW-0539">Nucleus</keyword>
<feature type="compositionally biased region" description="Polar residues" evidence="5">
    <location>
        <begin position="760"/>
        <end position="781"/>
    </location>
</feature>
<feature type="compositionally biased region" description="Basic and acidic residues" evidence="5">
    <location>
        <begin position="1229"/>
        <end position="1281"/>
    </location>
</feature>
<feature type="region of interest" description="Disordered" evidence="5">
    <location>
        <begin position="1645"/>
        <end position="1666"/>
    </location>
</feature>
<gene>
    <name evidence="7" type="ORF">C361_04144</name>
</gene>
<dbReference type="Gene3D" id="2.130.10.10">
    <property type="entry name" value="YVTN repeat-like/Quinoprotein amine dehydrogenase"/>
    <property type="match status" value="1"/>
</dbReference>
<feature type="compositionally biased region" description="Low complexity" evidence="5">
    <location>
        <begin position="1708"/>
        <end position="1725"/>
    </location>
</feature>
<feature type="compositionally biased region" description="Polar residues" evidence="5">
    <location>
        <begin position="1283"/>
        <end position="1292"/>
    </location>
</feature>
<feature type="compositionally biased region" description="Low complexity" evidence="5">
    <location>
        <begin position="463"/>
        <end position="477"/>
    </location>
</feature>
<feature type="compositionally biased region" description="Basic and acidic residues" evidence="5">
    <location>
        <begin position="1131"/>
        <end position="1146"/>
    </location>
</feature>
<keyword evidence="2" id="KW-0813">Transport</keyword>
<feature type="region of interest" description="Disordered" evidence="5">
    <location>
        <begin position="444"/>
        <end position="477"/>
    </location>
</feature>
<dbReference type="Proteomes" id="UP000199727">
    <property type="component" value="Unassembled WGS sequence"/>
</dbReference>
<evidence type="ECO:0000256" key="4">
    <source>
        <dbReference type="SAM" id="Coils"/>
    </source>
</evidence>
<organism evidence="7 8">
    <name type="scientific">Cryptococcus neoformans Tu259-1</name>
    <dbReference type="NCBI Taxonomy" id="1230072"/>
    <lineage>
        <taxon>Eukaryota</taxon>
        <taxon>Fungi</taxon>
        <taxon>Dikarya</taxon>
        <taxon>Basidiomycota</taxon>
        <taxon>Agaricomycotina</taxon>
        <taxon>Tremellomycetes</taxon>
        <taxon>Tremellales</taxon>
        <taxon>Cryptococcaceae</taxon>
        <taxon>Cryptococcus</taxon>
        <taxon>Cryptococcus neoformans species complex</taxon>
    </lineage>
</organism>
<feature type="region of interest" description="Disordered" evidence="5">
    <location>
        <begin position="1025"/>
        <end position="1077"/>
    </location>
</feature>
<dbReference type="PANTHER" id="PTHR23193">
    <property type="entry name" value="NUCLEAR PORE COMPLEX PROTEIN NUP"/>
    <property type="match status" value="1"/>
</dbReference>
<feature type="compositionally biased region" description="Acidic residues" evidence="5">
    <location>
        <begin position="1337"/>
        <end position="1354"/>
    </location>
</feature>
<name>A0A854QCH9_CRYNE</name>
<feature type="compositionally biased region" description="Polar residues" evidence="5">
    <location>
        <begin position="1036"/>
        <end position="1049"/>
    </location>
</feature>
<feature type="region of interest" description="Disordered" evidence="5">
    <location>
        <begin position="1098"/>
        <end position="1607"/>
    </location>
</feature>
<feature type="compositionally biased region" description="Low complexity" evidence="5">
    <location>
        <begin position="1293"/>
        <end position="1304"/>
    </location>
</feature>
<comment type="subcellular location">
    <subcellularLocation>
        <location evidence="1">Nucleus</location>
    </subcellularLocation>
</comment>
<feature type="compositionally biased region" description="Low complexity" evidence="5">
    <location>
        <begin position="867"/>
        <end position="878"/>
    </location>
</feature>
<dbReference type="GO" id="GO:0005643">
    <property type="term" value="C:nuclear pore"/>
    <property type="evidence" value="ECO:0007669"/>
    <property type="project" value="TreeGrafter"/>
</dbReference>
<feature type="compositionally biased region" description="Basic and acidic residues" evidence="5">
    <location>
        <begin position="1066"/>
        <end position="1077"/>
    </location>
</feature>
<feature type="domain" description="Nucleoporin Nup159/Nup146 N-terminal" evidence="6">
    <location>
        <begin position="61"/>
        <end position="419"/>
    </location>
</feature>
<feature type="compositionally biased region" description="Low complexity" evidence="5">
    <location>
        <begin position="564"/>
        <end position="592"/>
    </location>
</feature>
<feature type="compositionally biased region" description="Basic and acidic residues" evidence="5">
    <location>
        <begin position="1098"/>
        <end position="1114"/>
    </location>
</feature>
<dbReference type="FunFam" id="2.130.10.10:FF:001255">
    <property type="entry name" value="Unplaced genomic scaffold supercont1.1, whole genome shotgun sequence"/>
    <property type="match status" value="1"/>
</dbReference>
<feature type="compositionally biased region" description="Polar residues" evidence="5">
    <location>
        <begin position="653"/>
        <end position="663"/>
    </location>
</feature>
<dbReference type="GO" id="GO:0006606">
    <property type="term" value="P:protein import into nucleus"/>
    <property type="evidence" value="ECO:0007669"/>
    <property type="project" value="TreeGrafter"/>
</dbReference>
<dbReference type="InterPro" id="IPR039462">
    <property type="entry name" value="Nup159/Nup146_N"/>
</dbReference>